<comment type="caution">
    <text evidence="2">The sequence shown here is derived from an EMBL/GenBank/DDBJ whole genome shotgun (WGS) entry which is preliminary data.</text>
</comment>
<evidence type="ECO:0000313" key="3">
    <source>
        <dbReference type="Proteomes" id="UP000325081"/>
    </source>
</evidence>
<feature type="compositionally biased region" description="Low complexity" evidence="1">
    <location>
        <begin position="73"/>
        <end position="92"/>
    </location>
</feature>
<reference evidence="3" key="1">
    <citation type="journal article" date="2019" name="Curr. Biol.">
        <title>Genome Sequence of Striga asiatica Provides Insight into the Evolution of Plant Parasitism.</title>
        <authorList>
            <person name="Yoshida S."/>
            <person name="Kim S."/>
            <person name="Wafula E.K."/>
            <person name="Tanskanen J."/>
            <person name="Kim Y.M."/>
            <person name="Honaas L."/>
            <person name="Yang Z."/>
            <person name="Spallek T."/>
            <person name="Conn C.E."/>
            <person name="Ichihashi Y."/>
            <person name="Cheong K."/>
            <person name="Cui S."/>
            <person name="Der J.P."/>
            <person name="Gundlach H."/>
            <person name="Jiao Y."/>
            <person name="Hori C."/>
            <person name="Ishida J.K."/>
            <person name="Kasahara H."/>
            <person name="Kiba T."/>
            <person name="Kim M.S."/>
            <person name="Koo N."/>
            <person name="Laohavisit A."/>
            <person name="Lee Y.H."/>
            <person name="Lumba S."/>
            <person name="McCourt P."/>
            <person name="Mortimer J.C."/>
            <person name="Mutuku J.M."/>
            <person name="Nomura T."/>
            <person name="Sasaki-Sekimoto Y."/>
            <person name="Seto Y."/>
            <person name="Wang Y."/>
            <person name="Wakatake T."/>
            <person name="Sakakibara H."/>
            <person name="Demura T."/>
            <person name="Yamaguchi S."/>
            <person name="Yoneyama K."/>
            <person name="Manabe R.I."/>
            <person name="Nelson D.C."/>
            <person name="Schulman A.H."/>
            <person name="Timko M.P."/>
            <person name="dePamphilis C.W."/>
            <person name="Choi D."/>
            <person name="Shirasu K."/>
        </authorList>
    </citation>
    <scope>NUCLEOTIDE SEQUENCE [LARGE SCALE GENOMIC DNA]</scope>
    <source>
        <strain evidence="3">cv. UVA1</strain>
    </source>
</reference>
<keyword evidence="2" id="KW-0808">Transferase</keyword>
<keyword evidence="2" id="KW-0489">Methyltransferase</keyword>
<dbReference type="GO" id="GO:0008168">
    <property type="term" value="F:methyltransferase activity"/>
    <property type="evidence" value="ECO:0007669"/>
    <property type="project" value="UniProtKB-KW"/>
</dbReference>
<keyword evidence="3" id="KW-1185">Reference proteome</keyword>
<dbReference type="AlphaFoldDB" id="A0A5A7R6E1"/>
<dbReference type="Proteomes" id="UP000325081">
    <property type="component" value="Unassembled WGS sequence"/>
</dbReference>
<organism evidence="2 3">
    <name type="scientific">Striga asiatica</name>
    <name type="common">Asiatic witchweed</name>
    <name type="synonym">Buchnera asiatica</name>
    <dbReference type="NCBI Taxonomy" id="4170"/>
    <lineage>
        <taxon>Eukaryota</taxon>
        <taxon>Viridiplantae</taxon>
        <taxon>Streptophyta</taxon>
        <taxon>Embryophyta</taxon>
        <taxon>Tracheophyta</taxon>
        <taxon>Spermatophyta</taxon>
        <taxon>Magnoliopsida</taxon>
        <taxon>eudicotyledons</taxon>
        <taxon>Gunneridae</taxon>
        <taxon>Pentapetalae</taxon>
        <taxon>asterids</taxon>
        <taxon>lamiids</taxon>
        <taxon>Lamiales</taxon>
        <taxon>Orobanchaceae</taxon>
        <taxon>Buchnereae</taxon>
        <taxon>Striga</taxon>
    </lineage>
</organism>
<evidence type="ECO:0000256" key="1">
    <source>
        <dbReference type="SAM" id="MobiDB-lite"/>
    </source>
</evidence>
<dbReference type="GO" id="GO:0032259">
    <property type="term" value="P:methylation"/>
    <property type="evidence" value="ECO:0007669"/>
    <property type="project" value="UniProtKB-KW"/>
</dbReference>
<feature type="region of interest" description="Disordered" evidence="1">
    <location>
        <begin position="18"/>
        <end position="111"/>
    </location>
</feature>
<evidence type="ECO:0000313" key="2">
    <source>
        <dbReference type="EMBL" id="GER52986.1"/>
    </source>
</evidence>
<protein>
    <submittedName>
        <fullName evidence="2">S-adenosyl-L-methionine-dependentmethyltransferases superfamily protein</fullName>
    </submittedName>
</protein>
<name>A0A5A7R6E1_STRAF</name>
<dbReference type="EMBL" id="BKCP01010514">
    <property type="protein sequence ID" value="GER52986.1"/>
    <property type="molecule type" value="Genomic_DNA"/>
</dbReference>
<feature type="compositionally biased region" description="Polar residues" evidence="1">
    <location>
        <begin position="34"/>
        <end position="56"/>
    </location>
</feature>
<accession>A0A5A7R6E1</accession>
<sequence length="111" mass="12136">MLTTRLFQPSLIIERRNRVTDIAAGRKFTRAPTLPQQQSDKAPAASTKQRPQSSADRSGVHCTSAKIDRKSGPLAFPAAAFHRAPPEAATARRPSRRARRSETNLSGLVAF</sequence>
<gene>
    <name evidence="2" type="ORF">STAS_30480</name>
</gene>
<proteinExistence type="predicted"/>